<protein>
    <submittedName>
        <fullName evidence="4">Uncharacterized protein</fullName>
    </submittedName>
</protein>
<feature type="transmembrane region" description="Helical" evidence="3">
    <location>
        <begin position="62"/>
        <end position="81"/>
    </location>
</feature>
<proteinExistence type="predicted"/>
<gene>
    <name evidence="4" type="ORF">IV67_GL001620</name>
</gene>
<keyword evidence="5" id="KW-1185">Reference proteome</keyword>
<dbReference type="STRING" id="1620.IV67_GL001620"/>
<dbReference type="Pfam" id="PF07155">
    <property type="entry name" value="ECF-ribofla_trS"/>
    <property type="match status" value="1"/>
</dbReference>
<keyword evidence="3" id="KW-0472">Membrane</keyword>
<feature type="transmembrane region" description="Helical" evidence="3">
    <location>
        <begin position="102"/>
        <end position="124"/>
    </location>
</feature>
<dbReference type="InterPro" id="IPR009825">
    <property type="entry name" value="ECF_substrate-spec-like"/>
</dbReference>
<keyword evidence="2 3" id="KW-1133">Transmembrane helix</keyword>
<dbReference type="NCBIfam" id="NF010182">
    <property type="entry name" value="PRK13661.1"/>
    <property type="match status" value="1"/>
</dbReference>
<dbReference type="PANTHER" id="PTHR37815">
    <property type="entry name" value="UPF0397 PROTEIN BC_2624-RELATED"/>
    <property type="match status" value="1"/>
</dbReference>
<feature type="transmembrane region" description="Helical" evidence="3">
    <location>
        <begin position="30"/>
        <end position="50"/>
    </location>
</feature>
<evidence type="ECO:0000256" key="2">
    <source>
        <dbReference type="ARBA" id="ARBA00022989"/>
    </source>
</evidence>
<dbReference type="GO" id="GO:0016020">
    <property type="term" value="C:membrane"/>
    <property type="evidence" value="ECO:0007669"/>
    <property type="project" value="InterPro"/>
</dbReference>
<reference evidence="4 5" key="1">
    <citation type="journal article" date="2015" name="Genome Announc.">
        <title>Expanding the biotechnology potential of lactobacilli through comparative genomics of 213 strains and associated genera.</title>
        <authorList>
            <person name="Sun Z."/>
            <person name="Harris H.M."/>
            <person name="McCann A."/>
            <person name="Guo C."/>
            <person name="Argimon S."/>
            <person name="Zhang W."/>
            <person name="Yang X."/>
            <person name="Jeffery I.B."/>
            <person name="Cooney J.C."/>
            <person name="Kagawa T.F."/>
            <person name="Liu W."/>
            <person name="Song Y."/>
            <person name="Salvetti E."/>
            <person name="Wrobel A."/>
            <person name="Rasinkangas P."/>
            <person name="Parkhill J."/>
            <person name="Rea M.C."/>
            <person name="O'Sullivan O."/>
            <person name="Ritari J."/>
            <person name="Douillard F.P."/>
            <person name="Paul Ross R."/>
            <person name="Yang R."/>
            <person name="Briner A.E."/>
            <person name="Felis G.E."/>
            <person name="de Vos W.M."/>
            <person name="Barrangou R."/>
            <person name="Klaenhammer T.R."/>
            <person name="Caufield P.W."/>
            <person name="Cui Y."/>
            <person name="Zhang H."/>
            <person name="O'Toole P.W."/>
        </authorList>
    </citation>
    <scope>NUCLEOTIDE SEQUENCE [LARGE SCALE GENOMIC DNA]</scope>
    <source>
        <strain evidence="4 5">DSM 20014</strain>
    </source>
</reference>
<sequence>MIWSLIGFCAYQYVSVGISVPNSLLSLEPAVLAVASFFLGPIGTMGTGFLSHFLYDSLNYSIVWWTWILAEGIAGLMLGLVSRRLELLRRPFDLKRCLQFNMWQTLVNFLAWGVIAPLGDYLIYKSNWTFVFEQGLTIAAVNTIVIAIVGSLFLFLYNYFYNS</sequence>
<evidence type="ECO:0000313" key="5">
    <source>
        <dbReference type="Proteomes" id="UP000051673"/>
    </source>
</evidence>
<evidence type="ECO:0000313" key="4">
    <source>
        <dbReference type="EMBL" id="KRN77561.1"/>
    </source>
</evidence>
<dbReference type="PANTHER" id="PTHR37815:SF3">
    <property type="entry name" value="UPF0397 PROTEIN SPR0429"/>
    <property type="match status" value="1"/>
</dbReference>
<dbReference type="PATRIC" id="fig|1620.3.peg.1655"/>
<comment type="caution">
    <text evidence="4">The sequence shown here is derived from an EMBL/GenBank/DDBJ whole genome shotgun (WGS) entry which is preliminary data.</text>
</comment>
<evidence type="ECO:0000256" key="1">
    <source>
        <dbReference type="ARBA" id="ARBA00022692"/>
    </source>
</evidence>
<dbReference type="Gene3D" id="1.10.1760.20">
    <property type="match status" value="1"/>
</dbReference>
<keyword evidence="1 3" id="KW-0812">Transmembrane</keyword>
<evidence type="ECO:0000256" key="3">
    <source>
        <dbReference type="SAM" id="Phobius"/>
    </source>
</evidence>
<accession>A0A0R2JJX3</accession>
<feature type="transmembrane region" description="Helical" evidence="3">
    <location>
        <begin position="136"/>
        <end position="160"/>
    </location>
</feature>
<dbReference type="Proteomes" id="UP000051673">
    <property type="component" value="Unassembled WGS sequence"/>
</dbReference>
<dbReference type="AlphaFoldDB" id="A0A0R2JJX3"/>
<organism evidence="4 5">
    <name type="scientific">Weissella minor</name>
    <dbReference type="NCBI Taxonomy" id="1620"/>
    <lineage>
        <taxon>Bacteria</taxon>
        <taxon>Bacillati</taxon>
        <taxon>Bacillota</taxon>
        <taxon>Bacilli</taxon>
        <taxon>Lactobacillales</taxon>
        <taxon>Lactobacillaceae</taxon>
        <taxon>Weissella</taxon>
    </lineage>
</organism>
<name>A0A0R2JJX3_9LACO</name>
<dbReference type="EMBL" id="JQCD01000018">
    <property type="protein sequence ID" value="KRN77561.1"/>
    <property type="molecule type" value="Genomic_DNA"/>
</dbReference>